<accession>A0ABX0U233</accession>
<dbReference type="RefSeq" id="WP_140046959.1">
    <property type="nucleotide sequence ID" value="NZ_BAAAEV010000001.1"/>
</dbReference>
<protein>
    <submittedName>
        <fullName evidence="1">5-methylcytosine-specific restriction enzyme subunit McrC</fullName>
    </submittedName>
</protein>
<dbReference type="Proteomes" id="UP000788153">
    <property type="component" value="Unassembled WGS sequence"/>
</dbReference>
<evidence type="ECO:0000313" key="1">
    <source>
        <dbReference type="EMBL" id="NIJ24623.1"/>
    </source>
</evidence>
<organism evidence="1 2">
    <name type="scientific">Sphingomonas japonica</name>
    <dbReference type="NCBI Taxonomy" id="511662"/>
    <lineage>
        <taxon>Bacteria</taxon>
        <taxon>Pseudomonadati</taxon>
        <taxon>Pseudomonadota</taxon>
        <taxon>Alphaproteobacteria</taxon>
        <taxon>Sphingomonadales</taxon>
        <taxon>Sphingomonadaceae</taxon>
        <taxon>Sphingomonas</taxon>
    </lineage>
</organism>
<dbReference type="PIRSF" id="PIRSF003109">
    <property type="entry name" value="McrC"/>
    <property type="match status" value="1"/>
</dbReference>
<keyword evidence="2" id="KW-1185">Reference proteome</keyword>
<proteinExistence type="predicted"/>
<sequence length="349" mass="39630">MPSPKIPIANIYYLFCYAWDRFEQARAISAGAEDSPDLPNLLARVLHNGVHHLLRRGLDRGYQPKLEELETVRSRISLNDSLLLRAQRVQRLVCEFDELSHDVLHNRIIKATMLRLSRAASLDKGLAHELRATSRMLGDVTDIRMTAAVFGRVQLHRNNAYYDLLLRICRLAFDLMLPTPGGSGYQFQDVLRDERKMAGVFEAFVRNFYRAEQNIFRVESLQIRWNATPLTLDDTVQLPVMITDIFLTAPTRQIIIDTKYYAEAFQEGRFGSKSFHSGNLYQIFAYLVNAEAKGPNFLKTEGMLLYPTVGDKIAAHYEIAGHVLQLASINLDQSWAAIAADLKALTATK</sequence>
<name>A0ABX0U233_9SPHN</name>
<dbReference type="EMBL" id="JAASQP010000001">
    <property type="protein sequence ID" value="NIJ24623.1"/>
    <property type="molecule type" value="Genomic_DNA"/>
</dbReference>
<dbReference type="InterPro" id="IPR014407">
    <property type="entry name" value="McrC_bac"/>
</dbReference>
<dbReference type="PANTHER" id="PTHR38733">
    <property type="entry name" value="PROTEIN MCRC"/>
    <property type="match status" value="1"/>
</dbReference>
<dbReference type="PANTHER" id="PTHR38733:SF1">
    <property type="entry name" value="TYPE IV METHYL-DIRECTED RESTRICTION ENZYME ECOKMCRBC"/>
    <property type="match status" value="1"/>
</dbReference>
<gene>
    <name evidence="1" type="ORF">FHT01_002165</name>
</gene>
<dbReference type="Pfam" id="PF10117">
    <property type="entry name" value="McrBC"/>
    <property type="match status" value="1"/>
</dbReference>
<dbReference type="InterPro" id="IPR019292">
    <property type="entry name" value="McrC"/>
</dbReference>
<evidence type="ECO:0000313" key="2">
    <source>
        <dbReference type="Proteomes" id="UP000788153"/>
    </source>
</evidence>
<comment type="caution">
    <text evidence="1">The sequence shown here is derived from an EMBL/GenBank/DDBJ whole genome shotgun (WGS) entry which is preliminary data.</text>
</comment>
<reference evidence="1 2" key="1">
    <citation type="submission" date="2020-03" db="EMBL/GenBank/DDBJ databases">
        <title>Genomic Encyclopedia of Type Strains, Phase IV (KMG-IV): sequencing the most valuable type-strain genomes for metagenomic binning, comparative biology and taxonomic classification.</title>
        <authorList>
            <person name="Goeker M."/>
        </authorList>
    </citation>
    <scope>NUCLEOTIDE SEQUENCE [LARGE SCALE GENOMIC DNA]</scope>
    <source>
        <strain evidence="1 2">DSM 22753</strain>
    </source>
</reference>